<evidence type="ECO:0008006" key="5">
    <source>
        <dbReference type="Google" id="ProtNLM"/>
    </source>
</evidence>
<keyword evidence="2" id="KW-0732">Signal</keyword>
<feature type="compositionally biased region" description="Low complexity" evidence="1">
    <location>
        <begin position="91"/>
        <end position="104"/>
    </location>
</feature>
<name>A0A182MG75_9DIPT</name>
<keyword evidence="4" id="KW-1185">Reference proteome</keyword>
<proteinExistence type="predicted"/>
<accession>A0A182MG75</accession>
<feature type="signal peptide" evidence="2">
    <location>
        <begin position="1"/>
        <end position="15"/>
    </location>
</feature>
<dbReference type="AlphaFoldDB" id="A0A182MG75"/>
<evidence type="ECO:0000256" key="2">
    <source>
        <dbReference type="SAM" id="SignalP"/>
    </source>
</evidence>
<dbReference type="EMBL" id="AXCM01003631">
    <property type="status" value="NOT_ANNOTATED_CDS"/>
    <property type="molecule type" value="Genomic_DNA"/>
</dbReference>
<dbReference type="EnsemblMetazoa" id="ACUA017552-RA">
    <property type="protein sequence ID" value="ACUA017552-PA"/>
    <property type="gene ID" value="ACUA017552"/>
</dbReference>
<evidence type="ECO:0000313" key="3">
    <source>
        <dbReference type="EnsemblMetazoa" id="ACUA017552-PA"/>
    </source>
</evidence>
<feature type="chain" id="PRO_5012904444" description="Secreted protein" evidence="2">
    <location>
        <begin position="16"/>
        <end position="104"/>
    </location>
</feature>
<reference evidence="3" key="2">
    <citation type="submission" date="2020-05" db="UniProtKB">
        <authorList>
            <consortium name="EnsemblMetazoa"/>
        </authorList>
    </citation>
    <scope>IDENTIFICATION</scope>
    <source>
        <strain evidence="3">A-37</strain>
    </source>
</reference>
<feature type="compositionally biased region" description="Basic and acidic residues" evidence="1">
    <location>
        <begin position="81"/>
        <end position="90"/>
    </location>
</feature>
<evidence type="ECO:0000256" key="1">
    <source>
        <dbReference type="SAM" id="MobiDB-lite"/>
    </source>
</evidence>
<dbReference type="VEuPathDB" id="VectorBase:ACUA017552"/>
<reference evidence="4" key="1">
    <citation type="submission" date="2013-09" db="EMBL/GenBank/DDBJ databases">
        <title>The Genome Sequence of Anopheles culicifacies species A.</title>
        <authorList>
            <consortium name="The Broad Institute Genomics Platform"/>
            <person name="Neafsey D.E."/>
            <person name="Besansky N."/>
            <person name="Howell P."/>
            <person name="Walton C."/>
            <person name="Young S.K."/>
            <person name="Zeng Q."/>
            <person name="Gargeya S."/>
            <person name="Fitzgerald M."/>
            <person name="Haas B."/>
            <person name="Abouelleil A."/>
            <person name="Allen A.W."/>
            <person name="Alvarado L."/>
            <person name="Arachchi H.M."/>
            <person name="Berlin A.M."/>
            <person name="Chapman S.B."/>
            <person name="Gainer-Dewar J."/>
            <person name="Goldberg J."/>
            <person name="Griggs A."/>
            <person name="Gujja S."/>
            <person name="Hansen M."/>
            <person name="Howarth C."/>
            <person name="Imamovic A."/>
            <person name="Ireland A."/>
            <person name="Larimer J."/>
            <person name="McCowan C."/>
            <person name="Murphy C."/>
            <person name="Pearson M."/>
            <person name="Poon T.W."/>
            <person name="Priest M."/>
            <person name="Roberts A."/>
            <person name="Saif S."/>
            <person name="Shea T."/>
            <person name="Sisk P."/>
            <person name="Sykes S."/>
            <person name="Wortman J."/>
            <person name="Nusbaum C."/>
            <person name="Birren B."/>
        </authorList>
    </citation>
    <scope>NUCLEOTIDE SEQUENCE [LARGE SCALE GENOMIC DNA]</scope>
    <source>
        <strain evidence="4">A-37</strain>
    </source>
</reference>
<evidence type="ECO:0000313" key="4">
    <source>
        <dbReference type="Proteomes" id="UP000075883"/>
    </source>
</evidence>
<sequence>MAISLLICSPGRCWWACTDVLWPVGLGPSDTIHIRNGTALRDGGHGVSKRYGVYDNIPCVRAFRSRRRTVAAAPVAITHAEGRPKDDRTRSVSVRDVSSVRQAV</sequence>
<organism evidence="3 4">
    <name type="scientific">Anopheles culicifacies</name>
    <dbReference type="NCBI Taxonomy" id="139723"/>
    <lineage>
        <taxon>Eukaryota</taxon>
        <taxon>Metazoa</taxon>
        <taxon>Ecdysozoa</taxon>
        <taxon>Arthropoda</taxon>
        <taxon>Hexapoda</taxon>
        <taxon>Insecta</taxon>
        <taxon>Pterygota</taxon>
        <taxon>Neoptera</taxon>
        <taxon>Endopterygota</taxon>
        <taxon>Diptera</taxon>
        <taxon>Nematocera</taxon>
        <taxon>Culicoidea</taxon>
        <taxon>Culicidae</taxon>
        <taxon>Anophelinae</taxon>
        <taxon>Anopheles</taxon>
        <taxon>culicifacies species complex</taxon>
    </lineage>
</organism>
<protein>
    <recommendedName>
        <fullName evidence="5">Secreted protein</fullName>
    </recommendedName>
</protein>
<dbReference type="Proteomes" id="UP000075883">
    <property type="component" value="Unassembled WGS sequence"/>
</dbReference>
<feature type="region of interest" description="Disordered" evidence="1">
    <location>
        <begin position="81"/>
        <end position="104"/>
    </location>
</feature>